<dbReference type="AlphaFoldDB" id="Q1Q593"/>
<gene>
    <name evidence="2" type="ORF">kuste4427</name>
</gene>
<proteinExistence type="predicted"/>
<dbReference type="RefSeq" id="WP_169704409.1">
    <property type="nucleotide sequence ID" value="NZ_OCTL01000150.1"/>
</dbReference>
<name>Q1Q593_KUEST</name>
<sequence>MQVHSKSIFDVFDSKRRYLVPLFQRQYVWSKEAQWEPLWEDIKSKACAKLENRDVAPHFLGALVLDQIRGTYGNAVPAHIIIDG</sequence>
<feature type="domain" description="GmrSD restriction endonucleases N-terminal" evidence="1">
    <location>
        <begin position="9"/>
        <end position="84"/>
    </location>
</feature>
<organism evidence="2">
    <name type="scientific">Kuenenia stuttgartiensis</name>
    <dbReference type="NCBI Taxonomy" id="174633"/>
    <lineage>
        <taxon>Bacteria</taxon>
        <taxon>Pseudomonadati</taxon>
        <taxon>Planctomycetota</taxon>
        <taxon>Candidatus Brocadiia</taxon>
        <taxon>Candidatus Brocadiales</taxon>
        <taxon>Candidatus Brocadiaceae</taxon>
        <taxon>Candidatus Kuenenia</taxon>
    </lineage>
</organism>
<reference evidence="2" key="2">
    <citation type="submission" date="2006-01" db="EMBL/GenBank/DDBJ databases">
        <authorList>
            <person name="Genoscope"/>
        </authorList>
    </citation>
    <scope>NUCLEOTIDE SEQUENCE</scope>
</reference>
<evidence type="ECO:0000259" key="1">
    <source>
        <dbReference type="Pfam" id="PF03235"/>
    </source>
</evidence>
<dbReference type="EMBL" id="CT573071">
    <property type="protein sequence ID" value="CAJ75189.1"/>
    <property type="molecule type" value="Genomic_DNA"/>
</dbReference>
<reference evidence="2" key="1">
    <citation type="journal article" date="2006" name="Nature">
        <title>Deciphering the evolution and metabolism of an anammox bacterium from a community genome.</title>
        <authorList>
            <person name="Strous M."/>
            <person name="Pelletier E."/>
            <person name="Mangenot S."/>
            <person name="Rattei T."/>
            <person name="Lehner A."/>
            <person name="Taylor M.W."/>
            <person name="Horn M."/>
            <person name="Daims H."/>
            <person name="Bartol-Mavel D."/>
            <person name="Wincker P."/>
            <person name="Barbe V."/>
            <person name="Fonknechten N."/>
            <person name="Vallenet D."/>
            <person name="Segurens B."/>
            <person name="Schenowitz-Truong C."/>
            <person name="Medigue C."/>
            <person name="Collingro A."/>
            <person name="Snel B."/>
            <person name="Dutilh B.E."/>
            <person name="OpDenCamp H.J.M."/>
            <person name="vanDerDrift C."/>
            <person name="Cirpus I."/>
            <person name="vanDePas-Schoonen K.T."/>
            <person name="Harhangi H.R."/>
            <person name="vanNiftrik L."/>
            <person name="Schmid M."/>
            <person name="Keltjens J."/>
            <person name="vanDeVossenberg J."/>
            <person name="Kartal B."/>
            <person name="Meier H."/>
            <person name="Frishman D."/>
            <person name="Huynen M.A."/>
            <person name="Mewes H."/>
            <person name="Weissenbach J."/>
            <person name="Jetten M.S.M."/>
            <person name="Wagner M."/>
            <person name="LePaslier D."/>
        </authorList>
    </citation>
    <scope>NUCLEOTIDE SEQUENCE</scope>
</reference>
<dbReference type="InterPro" id="IPR004919">
    <property type="entry name" value="GmrSD_N"/>
</dbReference>
<protein>
    <recommendedName>
        <fullName evidence="1">GmrSD restriction endonucleases N-terminal domain-containing protein</fullName>
    </recommendedName>
</protein>
<dbReference type="Pfam" id="PF03235">
    <property type="entry name" value="GmrSD_N"/>
    <property type="match status" value="1"/>
</dbReference>
<accession>Q1Q593</accession>
<evidence type="ECO:0000313" key="2">
    <source>
        <dbReference type="EMBL" id="CAJ75189.1"/>
    </source>
</evidence>